<dbReference type="Proteomes" id="UP000518752">
    <property type="component" value="Unassembled WGS sequence"/>
</dbReference>
<dbReference type="GO" id="GO:0005524">
    <property type="term" value="F:ATP binding"/>
    <property type="evidence" value="ECO:0007669"/>
    <property type="project" value="UniProtKB-KW"/>
</dbReference>
<dbReference type="PROSITE" id="PS51192">
    <property type="entry name" value="HELICASE_ATP_BIND_1"/>
    <property type="match status" value="1"/>
</dbReference>
<reference evidence="8 9" key="1">
    <citation type="journal article" date="2020" name="ISME J.">
        <title>Uncovering the hidden diversity of litter-decomposition mechanisms in mushroom-forming fungi.</title>
        <authorList>
            <person name="Floudas D."/>
            <person name="Bentzer J."/>
            <person name="Ahren D."/>
            <person name="Johansson T."/>
            <person name="Persson P."/>
            <person name="Tunlid A."/>
        </authorList>
    </citation>
    <scope>NUCLEOTIDE SEQUENCE [LARGE SCALE GENOMIC DNA]</scope>
    <source>
        <strain evidence="8 9">CBS 406.79</strain>
    </source>
</reference>
<dbReference type="GO" id="GO:0005634">
    <property type="term" value="C:nucleus"/>
    <property type="evidence" value="ECO:0007669"/>
    <property type="project" value="TreeGrafter"/>
</dbReference>
<evidence type="ECO:0000256" key="2">
    <source>
        <dbReference type="ARBA" id="ARBA00022801"/>
    </source>
</evidence>
<keyword evidence="1" id="KW-0547">Nucleotide-binding</keyword>
<feature type="compositionally biased region" description="Polar residues" evidence="4">
    <location>
        <begin position="940"/>
        <end position="950"/>
    </location>
</feature>
<dbReference type="InterPro" id="IPR014001">
    <property type="entry name" value="Helicase_ATP-bd"/>
</dbReference>
<dbReference type="InterPro" id="IPR050628">
    <property type="entry name" value="SNF2_RAD54_helicase_TF"/>
</dbReference>
<proteinExistence type="predicted"/>
<dbReference type="SMART" id="SM00487">
    <property type="entry name" value="DEXDc"/>
    <property type="match status" value="1"/>
</dbReference>
<dbReference type="PANTHER" id="PTHR45626">
    <property type="entry name" value="TRANSCRIPTION TERMINATION FACTOR 2-RELATED"/>
    <property type="match status" value="1"/>
</dbReference>
<keyword evidence="3" id="KW-0067">ATP-binding</keyword>
<feature type="transmembrane region" description="Helical" evidence="5">
    <location>
        <begin position="12"/>
        <end position="31"/>
    </location>
</feature>
<dbReference type="PROSITE" id="PS51194">
    <property type="entry name" value="HELICASE_CTER"/>
    <property type="match status" value="1"/>
</dbReference>
<feature type="compositionally biased region" description="Low complexity" evidence="4">
    <location>
        <begin position="951"/>
        <end position="960"/>
    </location>
</feature>
<evidence type="ECO:0000256" key="3">
    <source>
        <dbReference type="ARBA" id="ARBA00022840"/>
    </source>
</evidence>
<dbReference type="OrthoDB" id="2801544at2759"/>
<dbReference type="InterPro" id="IPR001650">
    <property type="entry name" value="Helicase_C-like"/>
</dbReference>
<dbReference type="GO" id="GO:0016787">
    <property type="term" value="F:hydrolase activity"/>
    <property type="evidence" value="ECO:0007669"/>
    <property type="project" value="UniProtKB-KW"/>
</dbReference>
<feature type="domain" description="Helicase C-terminal" evidence="7">
    <location>
        <begin position="1024"/>
        <end position="1189"/>
    </location>
</feature>
<gene>
    <name evidence="8" type="ORF">D9757_002922</name>
</gene>
<dbReference type="Pfam" id="PF00271">
    <property type="entry name" value="Helicase_C"/>
    <property type="match status" value="1"/>
</dbReference>
<protein>
    <submittedName>
        <fullName evidence="8">Uncharacterized protein</fullName>
    </submittedName>
</protein>
<dbReference type="GO" id="GO:0008094">
    <property type="term" value="F:ATP-dependent activity, acting on DNA"/>
    <property type="evidence" value="ECO:0007669"/>
    <property type="project" value="TreeGrafter"/>
</dbReference>
<dbReference type="InterPro" id="IPR049730">
    <property type="entry name" value="SNF2/RAD54-like_C"/>
</dbReference>
<dbReference type="InterPro" id="IPR027417">
    <property type="entry name" value="P-loop_NTPase"/>
</dbReference>
<dbReference type="PANTHER" id="PTHR45626:SF51">
    <property type="entry name" value="SNF2-RELATED DOMAIN-CONTAINING PROTEIN"/>
    <property type="match status" value="1"/>
</dbReference>
<dbReference type="SMART" id="SM00490">
    <property type="entry name" value="HELICc"/>
    <property type="match status" value="1"/>
</dbReference>
<dbReference type="GO" id="GO:0006281">
    <property type="term" value="P:DNA repair"/>
    <property type="evidence" value="ECO:0007669"/>
    <property type="project" value="TreeGrafter"/>
</dbReference>
<evidence type="ECO:0000256" key="1">
    <source>
        <dbReference type="ARBA" id="ARBA00022741"/>
    </source>
</evidence>
<evidence type="ECO:0000256" key="5">
    <source>
        <dbReference type="SAM" id="Phobius"/>
    </source>
</evidence>
<dbReference type="Pfam" id="PF00176">
    <property type="entry name" value="SNF2-rel_dom"/>
    <property type="match status" value="1"/>
</dbReference>
<name>A0A8H5MDY6_9AGAR</name>
<dbReference type="AlphaFoldDB" id="A0A8H5MDY6"/>
<keyword evidence="5" id="KW-0812">Transmembrane</keyword>
<organism evidence="8 9">
    <name type="scientific">Collybiopsis confluens</name>
    <dbReference type="NCBI Taxonomy" id="2823264"/>
    <lineage>
        <taxon>Eukaryota</taxon>
        <taxon>Fungi</taxon>
        <taxon>Dikarya</taxon>
        <taxon>Basidiomycota</taxon>
        <taxon>Agaricomycotina</taxon>
        <taxon>Agaricomycetes</taxon>
        <taxon>Agaricomycetidae</taxon>
        <taxon>Agaricales</taxon>
        <taxon>Marasmiineae</taxon>
        <taxon>Omphalotaceae</taxon>
        <taxon>Collybiopsis</taxon>
    </lineage>
</organism>
<evidence type="ECO:0000256" key="4">
    <source>
        <dbReference type="SAM" id="MobiDB-lite"/>
    </source>
</evidence>
<dbReference type="InterPro" id="IPR038718">
    <property type="entry name" value="SNF2-like_sf"/>
</dbReference>
<feature type="domain" description="Helicase ATP-binding" evidence="6">
    <location>
        <begin position="474"/>
        <end position="612"/>
    </location>
</feature>
<dbReference type="InterPro" id="IPR000330">
    <property type="entry name" value="SNF2_N"/>
</dbReference>
<accession>A0A8H5MDY6</accession>
<keyword evidence="9" id="KW-1185">Reference proteome</keyword>
<evidence type="ECO:0000313" key="9">
    <source>
        <dbReference type="Proteomes" id="UP000518752"/>
    </source>
</evidence>
<evidence type="ECO:0000313" key="8">
    <source>
        <dbReference type="EMBL" id="KAF5390156.1"/>
    </source>
</evidence>
<keyword evidence="5" id="KW-0472">Membrane</keyword>
<evidence type="ECO:0000259" key="7">
    <source>
        <dbReference type="PROSITE" id="PS51194"/>
    </source>
</evidence>
<comment type="caution">
    <text evidence="8">The sequence shown here is derived from an EMBL/GenBank/DDBJ whole genome shotgun (WGS) entry which is preliminary data.</text>
</comment>
<dbReference type="Gene3D" id="3.40.50.10810">
    <property type="entry name" value="Tandem AAA-ATPase domain"/>
    <property type="match status" value="1"/>
</dbReference>
<keyword evidence="5" id="KW-1133">Transmembrane helix</keyword>
<sequence length="1247" mass="140834">MVFIYLKSCWALLFVTVTETALVVVLPPVFMDRCPTCCSPCTPGACAPSSMPASPSTSLNNLENFLPAGTVQISLLTAPDVVCNHVHAQDGWDTFSEPVLQKHVEPSFHQIVQSIAFLINGRFIAGTCRLTFPKVLIRIYLIPYDLPGANGRLSLLARKRENAQFLSLTKQHMHILFSKIVPDPGSWMYGHSHTLPESSFISSETRTISEVYTNMPSPRPEPHGSSRLVSRLFNMNDSLDGLGLRSTLHKYQRESVAAMLEREQPDQLDKPNPLYIPLKGLDGRTFFYQPGTSEILQEKNVVSIPPGGILCEELGTGKTVMILALILGTLKQLSSPEESVIEARPILTPLAFRHFHSPEISALRNRFPNSITPTKLPRKSEQSRVPSFREFILHQLSSCSLSSVPDRTSSVGIAKDDRQRHLAEKLERIPMYSAWRKSNTPFYFHFRDELSYLRTSSRGHKDPGPRTMYLSAATLIIVPPNLISQWEREIHKHCLEDPRLLIVRSKTVLPPAKDLAMNYDIILMTYSRFCDEDRHADIDSAFSWKPPNLSPLLQIRWKRLVIDEGHVSSSLSTRLTPFTKLLSIQSRWVVTGTPTTNMLGLGFGGPALDNEGLNNGILDDPEVMQCSEILNDPLQEAVSPLTRQGPLWSTSDNRDISKLLNIISQFLGVKFLSADSQTIRTHIKDALFSNQGPRLGSTEMLEKFMTMFMIRHRVTDIDIELPKLTLESVLLDLDQYSVLSYNALQAAILINAIDSERKDQDYMFHPQNAEYLQLTVKNMSQLMFWQVDSNLYNVEELAGNTEKLIQNVKSKKKSISMKDLSLTEKALHHVRLACQNALWAEIQKHEDVPYQVSRIPDPILKAWSRLSGLTADVDLMHPDRLIKLRQQVLQHPLSDEIKLCSVGNEVARTDLLRRRLYQTESRKGRKDRLISRKLSLTAVPKSTNDSVKTRSSASGNSPSSDNIKEMQRELHAALARLDALEADHDPSVAATSTTATTQSSQINSILVHQSPVAHSRIGKTLSSKLNFIIEEVQKYSATEKFLIFSDSPLTLAHVYEALTLLQIKSLQFTTQTSQLVREQLVLTFETSDVYRVFLMELKHGARGLNLVSASRVIFCEPVWQADVESQAIKRAHRIGQTKPVSVKTLVIRRTAEEKMLDRRRELQRSGSKTPKLLEEAGIRHFIENPEFLESVPDSQVGVRIDFPLFHLQRSSLPRSPTSYRRVRLRVEDPVEKSLDKSSTPKRTVRFM</sequence>
<evidence type="ECO:0000259" key="6">
    <source>
        <dbReference type="PROSITE" id="PS51192"/>
    </source>
</evidence>
<dbReference type="CDD" id="cd18793">
    <property type="entry name" value="SF2_C_SNF"/>
    <property type="match status" value="1"/>
</dbReference>
<dbReference type="SUPFAM" id="SSF52540">
    <property type="entry name" value="P-loop containing nucleoside triphosphate hydrolases"/>
    <property type="match status" value="2"/>
</dbReference>
<dbReference type="EMBL" id="JAACJN010000016">
    <property type="protein sequence ID" value="KAF5390156.1"/>
    <property type="molecule type" value="Genomic_DNA"/>
</dbReference>
<feature type="region of interest" description="Disordered" evidence="4">
    <location>
        <begin position="940"/>
        <end position="964"/>
    </location>
</feature>
<keyword evidence="2" id="KW-0378">Hydrolase</keyword>
<dbReference type="Gene3D" id="3.40.50.300">
    <property type="entry name" value="P-loop containing nucleotide triphosphate hydrolases"/>
    <property type="match status" value="1"/>
</dbReference>